<dbReference type="RefSeq" id="WP_008488507.1">
    <property type="nucleotide sequence ID" value="NZ_AMRG01000007.1"/>
</dbReference>
<dbReference type="InterPro" id="IPR033881">
    <property type="entry name" value="vWA_BatA_type"/>
</dbReference>
<dbReference type="PROSITE" id="PS50234">
    <property type="entry name" value="VWFA"/>
    <property type="match status" value="1"/>
</dbReference>
<keyword evidence="1" id="KW-0472">Membrane</keyword>
<dbReference type="SMART" id="SM00327">
    <property type="entry name" value="VWA"/>
    <property type="match status" value="1"/>
</dbReference>
<proteinExistence type="predicted"/>
<dbReference type="AlphaFoldDB" id="K2KB60"/>
<feature type="transmembrane region" description="Helical" evidence="1">
    <location>
        <begin position="301"/>
        <end position="324"/>
    </location>
</feature>
<feature type="transmembrane region" description="Helical" evidence="1">
    <location>
        <begin position="53"/>
        <end position="70"/>
    </location>
</feature>
<protein>
    <submittedName>
        <fullName evidence="3">von Willebrand factor A</fullName>
    </submittedName>
</protein>
<dbReference type="Gene3D" id="3.40.50.410">
    <property type="entry name" value="von Willebrand factor, type A domain"/>
    <property type="match status" value="1"/>
</dbReference>
<dbReference type="InterPro" id="IPR002035">
    <property type="entry name" value="VWF_A"/>
</dbReference>
<keyword evidence="4" id="KW-1185">Reference proteome</keyword>
<dbReference type="PATRIC" id="fig|740709.3.peg.1357"/>
<name>K2KB60_9GAMM</name>
<keyword evidence="1" id="KW-1133">Transmembrane helix</keyword>
<dbReference type="InterPro" id="IPR036465">
    <property type="entry name" value="vWFA_dom_sf"/>
</dbReference>
<comment type="caution">
    <text evidence="3">The sequence shown here is derived from an EMBL/GenBank/DDBJ whole genome shotgun (WGS) entry which is preliminary data.</text>
</comment>
<dbReference type="InterPro" id="IPR050768">
    <property type="entry name" value="UPF0353/GerABKA_families"/>
</dbReference>
<dbReference type="PANTHER" id="PTHR22550:SF18">
    <property type="entry name" value="VWFA DOMAIN-CONTAINING PROTEIN"/>
    <property type="match status" value="1"/>
</dbReference>
<evidence type="ECO:0000256" key="1">
    <source>
        <dbReference type="SAM" id="Phobius"/>
    </source>
</evidence>
<evidence type="ECO:0000259" key="2">
    <source>
        <dbReference type="PROSITE" id="PS50234"/>
    </source>
</evidence>
<dbReference type="OrthoDB" id="6206554at2"/>
<evidence type="ECO:0000313" key="4">
    <source>
        <dbReference type="Proteomes" id="UP000014115"/>
    </source>
</evidence>
<feature type="transmembrane region" description="Helical" evidence="1">
    <location>
        <begin position="6"/>
        <end position="23"/>
    </location>
</feature>
<organism evidence="3 4">
    <name type="scientific">Idiomarina xiamenensis 10-D-4</name>
    <dbReference type="NCBI Taxonomy" id="740709"/>
    <lineage>
        <taxon>Bacteria</taxon>
        <taxon>Pseudomonadati</taxon>
        <taxon>Pseudomonadota</taxon>
        <taxon>Gammaproteobacteria</taxon>
        <taxon>Alteromonadales</taxon>
        <taxon>Idiomarinaceae</taxon>
        <taxon>Idiomarina</taxon>
    </lineage>
</organism>
<accession>K2KB60</accession>
<dbReference type="CDD" id="cd01467">
    <property type="entry name" value="vWA_BatA_type"/>
    <property type="match status" value="1"/>
</dbReference>
<dbReference type="PANTHER" id="PTHR22550">
    <property type="entry name" value="SPORE GERMINATION PROTEIN"/>
    <property type="match status" value="1"/>
</dbReference>
<reference evidence="3 4" key="1">
    <citation type="journal article" date="2012" name="J. Bacteriol.">
        <title>Genome Sequence of Idiomarina xiamenensis Type Strain 10-D-4.</title>
        <authorList>
            <person name="Lai Q."/>
            <person name="Wang L."/>
            <person name="Wang W."/>
            <person name="Shao Z."/>
        </authorList>
    </citation>
    <scope>NUCLEOTIDE SEQUENCE [LARGE SCALE GENOMIC DNA]</scope>
    <source>
        <strain evidence="3 4">10-D-4</strain>
    </source>
</reference>
<dbReference type="eggNOG" id="COG2304">
    <property type="taxonomic scope" value="Bacteria"/>
</dbReference>
<dbReference type="Pfam" id="PF00092">
    <property type="entry name" value="VWA"/>
    <property type="match status" value="1"/>
</dbReference>
<keyword evidence="1" id="KW-0812">Transmembrane</keyword>
<feature type="domain" description="VWFA" evidence="2">
    <location>
        <begin position="87"/>
        <end position="281"/>
    </location>
</feature>
<dbReference type="STRING" id="740709.A10D4_06661"/>
<dbReference type="EMBL" id="AMRG01000007">
    <property type="protein sequence ID" value="EKE83807.1"/>
    <property type="molecule type" value="Genomic_DNA"/>
</dbReference>
<dbReference type="SUPFAM" id="SSF53300">
    <property type="entry name" value="vWA-like"/>
    <property type="match status" value="1"/>
</dbReference>
<sequence length="344" mass="38952">MISLQWPWLLLLLPLPWLLRWLLPPRQVRRDALRMPTLLADAQTSEQPLQRRWPLWLATLIWLLLVLAAARPERLGEPLPVRSDAREMMLAVDLSGSMEIADMTWQGNRVDRLTMVKHVLGDFILRREGDRLGLILFGDTAFLQTPMTYDRETVQQMLDDSVIGLVGQRTAIGDAVALAIKRFRDKGDTNRVVILLTDGQNTAGNIMPQQALELAQAFDVKIYAIGVGADEMVVENFFGRRRVNPSSDLDEKLLSTLAESTGGQFFRARNTAELEQIYQRLDELEPVAGDKQPLRPRTALFYWPLAAALVLSVLYALLICGISIGHHYRQKKGQQRANEDKQHG</sequence>
<evidence type="ECO:0000313" key="3">
    <source>
        <dbReference type="EMBL" id="EKE83807.1"/>
    </source>
</evidence>
<gene>
    <name evidence="3" type="ORF">A10D4_06661</name>
</gene>
<dbReference type="Proteomes" id="UP000014115">
    <property type="component" value="Unassembled WGS sequence"/>
</dbReference>